<gene>
    <name evidence="1" type="ORF">E2C01_007340</name>
</gene>
<reference evidence="1 2" key="1">
    <citation type="submission" date="2019-05" db="EMBL/GenBank/DDBJ databases">
        <title>Another draft genome of Portunus trituberculatus and its Hox gene families provides insights of decapod evolution.</title>
        <authorList>
            <person name="Jeong J.-H."/>
            <person name="Song I."/>
            <person name="Kim S."/>
            <person name="Choi T."/>
            <person name="Kim D."/>
            <person name="Ryu S."/>
            <person name="Kim W."/>
        </authorList>
    </citation>
    <scope>NUCLEOTIDE SEQUENCE [LARGE SCALE GENOMIC DNA]</scope>
    <source>
        <tissue evidence="1">Muscle</tissue>
    </source>
</reference>
<dbReference type="Proteomes" id="UP000324222">
    <property type="component" value="Unassembled WGS sequence"/>
</dbReference>
<evidence type="ECO:0000313" key="1">
    <source>
        <dbReference type="EMBL" id="MPC14572.1"/>
    </source>
</evidence>
<evidence type="ECO:0000313" key="2">
    <source>
        <dbReference type="Proteomes" id="UP000324222"/>
    </source>
</evidence>
<accession>A0A5B7CXX7</accession>
<organism evidence="1 2">
    <name type="scientific">Portunus trituberculatus</name>
    <name type="common">Swimming crab</name>
    <name type="synonym">Neptunus trituberculatus</name>
    <dbReference type="NCBI Taxonomy" id="210409"/>
    <lineage>
        <taxon>Eukaryota</taxon>
        <taxon>Metazoa</taxon>
        <taxon>Ecdysozoa</taxon>
        <taxon>Arthropoda</taxon>
        <taxon>Crustacea</taxon>
        <taxon>Multicrustacea</taxon>
        <taxon>Malacostraca</taxon>
        <taxon>Eumalacostraca</taxon>
        <taxon>Eucarida</taxon>
        <taxon>Decapoda</taxon>
        <taxon>Pleocyemata</taxon>
        <taxon>Brachyura</taxon>
        <taxon>Eubrachyura</taxon>
        <taxon>Portunoidea</taxon>
        <taxon>Portunidae</taxon>
        <taxon>Portuninae</taxon>
        <taxon>Portunus</taxon>
    </lineage>
</organism>
<dbReference type="AlphaFoldDB" id="A0A5B7CXX7"/>
<keyword evidence="2" id="KW-1185">Reference proteome</keyword>
<name>A0A5B7CXX7_PORTR</name>
<comment type="caution">
    <text evidence="1">The sequence shown here is derived from an EMBL/GenBank/DDBJ whole genome shotgun (WGS) entry which is preliminary data.</text>
</comment>
<proteinExistence type="predicted"/>
<protein>
    <submittedName>
        <fullName evidence="1">Uncharacterized protein</fullName>
    </submittedName>
</protein>
<sequence>MSCSNTAAIDCFQCKSTEERTCGEELPQHHTLFADSCDHIQEAEYCVKMTGLVEGGAPTLFHLQPSCLAVNAVHHLGCDATASFAFLHFTNHYYSHSLARQHLVDRRQVLAWWWGHITNPCT</sequence>
<dbReference type="EMBL" id="VSRR010000362">
    <property type="protein sequence ID" value="MPC14572.1"/>
    <property type="molecule type" value="Genomic_DNA"/>
</dbReference>
<dbReference type="OrthoDB" id="8188641at2759"/>